<evidence type="ECO:0000313" key="2">
    <source>
        <dbReference type="Proteomes" id="UP000004310"/>
    </source>
</evidence>
<dbReference type="RefSeq" id="WP_007067097.1">
    <property type="nucleotide sequence ID" value="NZ_DS022272.1"/>
</dbReference>
<comment type="caution">
    <text evidence="1">The sequence shown here is derived from an EMBL/GenBank/DDBJ whole genome shotgun (WGS) entry which is preliminary data.</text>
</comment>
<dbReference type="EMBL" id="AATP01000001">
    <property type="protein sequence ID" value="EAU43123.1"/>
    <property type="molecule type" value="Genomic_DNA"/>
</dbReference>
<dbReference type="Gene3D" id="3.40.50.10320">
    <property type="entry name" value="LmbE-like"/>
    <property type="match status" value="1"/>
</dbReference>
<gene>
    <name evidence="1" type="ORF">FP2506_09776</name>
</gene>
<name>Q0G5E1_9HYPH</name>
<dbReference type="eggNOG" id="COG2120">
    <property type="taxonomic scope" value="Bacteria"/>
</dbReference>
<reference evidence="1 2" key="1">
    <citation type="journal article" date="2010" name="J. Bacteriol.">
        <title>Genome sequence of Fulvimarina pelagi HTCC2506T, a Mn(II)-oxidizing alphaproteobacterium possessing an aerobic anoxygenic photosynthetic gene cluster and Xanthorhodopsin.</title>
        <authorList>
            <person name="Kang I."/>
            <person name="Oh H.M."/>
            <person name="Lim S.I."/>
            <person name="Ferriera S."/>
            <person name="Giovannoni S.J."/>
            <person name="Cho J.C."/>
        </authorList>
    </citation>
    <scope>NUCLEOTIDE SEQUENCE [LARGE SCALE GENOMIC DNA]</scope>
    <source>
        <strain evidence="1 2">HTCC2506</strain>
    </source>
</reference>
<evidence type="ECO:0000313" key="1">
    <source>
        <dbReference type="EMBL" id="EAU43123.1"/>
    </source>
</evidence>
<evidence type="ECO:0008006" key="3">
    <source>
        <dbReference type="Google" id="ProtNLM"/>
    </source>
</evidence>
<dbReference type="HOGENOM" id="CLU_1056983_0_0_5"/>
<dbReference type="InterPro" id="IPR024078">
    <property type="entry name" value="LmbE-like_dom_sf"/>
</dbReference>
<protein>
    <recommendedName>
        <fullName evidence="3">GlcNAc-PI de-N-acetylase</fullName>
    </recommendedName>
</protein>
<sequence length="298" mass="34051">MTERPAFLENSVIIGAHPDDEMLWFGSIVKDVDAIILVYRDFWADPARGPARAEALANHPHKNLISLDLAEAGTYGCADWSNPALSERGIGFSVVADLREVKRQVKQTIDRLAPLDLVYARSSIRNAYAENYDSIYAALKQRLSSEMNVFTHNPWGEYGHEDHVQLFRVLEALEEEIGFTLWISNYCTDRSLPLAMRYFGADHGGFVRLPVDKAHCDLIADVYREAGCWTWSEDWRWFDEECFIRAPKQMSARRTYEHLMPMNIFSIEDPRSRWSWGKLAATVPPTLLGVGYVVGEFL</sequence>
<organism evidence="1 2">
    <name type="scientific">Fulvimarina pelagi HTCC2506</name>
    <dbReference type="NCBI Taxonomy" id="314231"/>
    <lineage>
        <taxon>Bacteria</taxon>
        <taxon>Pseudomonadati</taxon>
        <taxon>Pseudomonadota</taxon>
        <taxon>Alphaproteobacteria</taxon>
        <taxon>Hyphomicrobiales</taxon>
        <taxon>Aurantimonadaceae</taxon>
        <taxon>Fulvimarina</taxon>
    </lineage>
</organism>
<dbReference type="STRING" id="217511.GCA_001463845_00717"/>
<keyword evidence="2" id="KW-1185">Reference proteome</keyword>
<dbReference type="Proteomes" id="UP000004310">
    <property type="component" value="Unassembled WGS sequence"/>
</dbReference>
<accession>Q0G5E1</accession>
<proteinExistence type="predicted"/>
<dbReference type="AlphaFoldDB" id="Q0G5E1"/>
<dbReference type="SUPFAM" id="SSF102588">
    <property type="entry name" value="LmbE-like"/>
    <property type="match status" value="1"/>
</dbReference>